<proteinExistence type="predicted"/>
<name>A0A2T7P7S2_POMCA</name>
<dbReference type="AlphaFoldDB" id="A0A2T7P7S2"/>
<evidence type="ECO:0000313" key="3">
    <source>
        <dbReference type="Proteomes" id="UP000245119"/>
    </source>
</evidence>
<keyword evidence="3" id="KW-1185">Reference proteome</keyword>
<accession>A0A2T7P7S2</accession>
<protein>
    <submittedName>
        <fullName evidence="2">Uncharacterized protein</fullName>
    </submittedName>
</protein>
<comment type="caution">
    <text evidence="2">The sequence shown here is derived from an EMBL/GenBank/DDBJ whole genome shotgun (WGS) entry which is preliminary data.</text>
</comment>
<dbReference type="Proteomes" id="UP000245119">
    <property type="component" value="Linkage Group LG5"/>
</dbReference>
<feature type="region of interest" description="Disordered" evidence="1">
    <location>
        <begin position="1"/>
        <end position="21"/>
    </location>
</feature>
<organism evidence="2 3">
    <name type="scientific">Pomacea canaliculata</name>
    <name type="common">Golden apple snail</name>
    <dbReference type="NCBI Taxonomy" id="400727"/>
    <lineage>
        <taxon>Eukaryota</taxon>
        <taxon>Metazoa</taxon>
        <taxon>Spiralia</taxon>
        <taxon>Lophotrochozoa</taxon>
        <taxon>Mollusca</taxon>
        <taxon>Gastropoda</taxon>
        <taxon>Caenogastropoda</taxon>
        <taxon>Architaenioglossa</taxon>
        <taxon>Ampullarioidea</taxon>
        <taxon>Ampullariidae</taxon>
        <taxon>Pomacea</taxon>
    </lineage>
</organism>
<feature type="compositionally biased region" description="Basic and acidic residues" evidence="1">
    <location>
        <begin position="1"/>
        <end position="17"/>
    </location>
</feature>
<dbReference type="EMBL" id="PZQS01000005">
    <property type="protein sequence ID" value="PVD29472.1"/>
    <property type="molecule type" value="Genomic_DNA"/>
</dbReference>
<evidence type="ECO:0000313" key="2">
    <source>
        <dbReference type="EMBL" id="PVD29472.1"/>
    </source>
</evidence>
<sequence length="85" mass="9632">MAGHRDGEHQDRLRDSQTCDETSTRLSAHTEDCCAGWSIVCTLTQRQWHQLVAPQSYRSGCLQMAEQGELSRGLTNGRKGRQQDR</sequence>
<gene>
    <name evidence="2" type="ORF">C0Q70_08723</name>
</gene>
<evidence type="ECO:0000256" key="1">
    <source>
        <dbReference type="SAM" id="MobiDB-lite"/>
    </source>
</evidence>
<reference evidence="2 3" key="1">
    <citation type="submission" date="2018-04" db="EMBL/GenBank/DDBJ databases">
        <title>The genome of golden apple snail Pomacea canaliculata provides insight into stress tolerance and invasive adaptation.</title>
        <authorList>
            <person name="Liu C."/>
            <person name="Liu B."/>
            <person name="Ren Y."/>
            <person name="Zhang Y."/>
            <person name="Wang H."/>
            <person name="Li S."/>
            <person name="Jiang F."/>
            <person name="Yin L."/>
            <person name="Zhang G."/>
            <person name="Qian W."/>
            <person name="Fan W."/>
        </authorList>
    </citation>
    <scope>NUCLEOTIDE SEQUENCE [LARGE SCALE GENOMIC DNA]</scope>
    <source>
        <strain evidence="2">SZHN2017</strain>
        <tissue evidence="2">Muscle</tissue>
    </source>
</reference>